<name>A0A3M7RLK0_BRAPC</name>
<organism evidence="1 2">
    <name type="scientific">Brachionus plicatilis</name>
    <name type="common">Marine rotifer</name>
    <name type="synonym">Brachionus muelleri</name>
    <dbReference type="NCBI Taxonomy" id="10195"/>
    <lineage>
        <taxon>Eukaryota</taxon>
        <taxon>Metazoa</taxon>
        <taxon>Spiralia</taxon>
        <taxon>Gnathifera</taxon>
        <taxon>Rotifera</taxon>
        <taxon>Eurotatoria</taxon>
        <taxon>Monogononta</taxon>
        <taxon>Pseudotrocha</taxon>
        <taxon>Ploima</taxon>
        <taxon>Brachionidae</taxon>
        <taxon>Brachionus</taxon>
    </lineage>
</organism>
<proteinExistence type="predicted"/>
<gene>
    <name evidence="1" type="ORF">BpHYR1_034329</name>
</gene>
<comment type="caution">
    <text evidence="1">The sequence shown here is derived from an EMBL/GenBank/DDBJ whole genome shotgun (WGS) entry which is preliminary data.</text>
</comment>
<accession>A0A3M7RLK0</accession>
<keyword evidence="2" id="KW-1185">Reference proteome</keyword>
<dbReference type="Proteomes" id="UP000276133">
    <property type="component" value="Unassembled WGS sequence"/>
</dbReference>
<sequence length="69" mass="8287">MNDPFTLVEKNLDTFVKDIYYKLKYSTDQKFLTIVLGKLIKQIETLVLFEIQQIGEKYSHQIPWLCQKF</sequence>
<reference evidence="1 2" key="1">
    <citation type="journal article" date="2018" name="Sci. Rep.">
        <title>Genomic signatures of local adaptation to the degree of environmental predictability in rotifers.</title>
        <authorList>
            <person name="Franch-Gras L."/>
            <person name="Hahn C."/>
            <person name="Garcia-Roger E.M."/>
            <person name="Carmona M.J."/>
            <person name="Serra M."/>
            <person name="Gomez A."/>
        </authorList>
    </citation>
    <scope>NUCLEOTIDE SEQUENCE [LARGE SCALE GENOMIC DNA]</scope>
    <source>
        <strain evidence="1">HYR1</strain>
    </source>
</reference>
<dbReference type="EMBL" id="REGN01003143">
    <property type="protein sequence ID" value="RNA24339.1"/>
    <property type="molecule type" value="Genomic_DNA"/>
</dbReference>
<dbReference type="AlphaFoldDB" id="A0A3M7RLK0"/>
<protein>
    <submittedName>
        <fullName evidence="1">Uncharacterized protein</fullName>
    </submittedName>
</protein>
<evidence type="ECO:0000313" key="1">
    <source>
        <dbReference type="EMBL" id="RNA24339.1"/>
    </source>
</evidence>
<evidence type="ECO:0000313" key="2">
    <source>
        <dbReference type="Proteomes" id="UP000276133"/>
    </source>
</evidence>